<dbReference type="AlphaFoldDB" id="A0A0Q5TJU5"/>
<keyword evidence="3" id="KW-1185">Reference proteome</keyword>
<dbReference type="OrthoDB" id="8018571at2759"/>
<name>A0A0Q5TJU5_DROER</name>
<evidence type="ECO:0000313" key="3">
    <source>
        <dbReference type="Proteomes" id="UP000008711"/>
    </source>
</evidence>
<reference evidence="2 3" key="1">
    <citation type="journal article" date="2007" name="Nature">
        <title>Evolution of genes and genomes on the Drosophila phylogeny.</title>
        <authorList>
            <consortium name="Drosophila 12 Genomes Consortium"/>
            <person name="Clark A.G."/>
            <person name="Eisen M.B."/>
            <person name="Smith D.R."/>
            <person name="Bergman C.M."/>
            <person name="Oliver B."/>
            <person name="Markow T.A."/>
            <person name="Kaufman T.C."/>
            <person name="Kellis M."/>
            <person name="Gelbart W."/>
            <person name="Iyer V.N."/>
            <person name="Pollard D.A."/>
            <person name="Sackton T.B."/>
            <person name="Larracuente A.M."/>
            <person name="Singh N.D."/>
            <person name="Abad J.P."/>
            <person name="Abt D.N."/>
            <person name="Adryan B."/>
            <person name="Aguade M."/>
            <person name="Akashi H."/>
            <person name="Anderson W.W."/>
            <person name="Aquadro C.F."/>
            <person name="Ardell D.H."/>
            <person name="Arguello R."/>
            <person name="Artieri C.G."/>
            <person name="Barbash D.A."/>
            <person name="Barker D."/>
            <person name="Barsanti P."/>
            <person name="Batterham P."/>
            <person name="Batzoglou S."/>
            <person name="Begun D."/>
            <person name="Bhutkar A."/>
            <person name="Blanco E."/>
            <person name="Bosak S.A."/>
            <person name="Bradley R.K."/>
            <person name="Brand A.D."/>
            <person name="Brent M.R."/>
            <person name="Brooks A.N."/>
            <person name="Brown R.H."/>
            <person name="Butlin R.K."/>
            <person name="Caggese C."/>
            <person name="Calvi B.R."/>
            <person name="Bernardo de Carvalho A."/>
            <person name="Caspi A."/>
            <person name="Castrezana S."/>
            <person name="Celniker S.E."/>
            <person name="Chang J.L."/>
            <person name="Chapple C."/>
            <person name="Chatterji S."/>
            <person name="Chinwalla A."/>
            <person name="Civetta A."/>
            <person name="Clifton S.W."/>
            <person name="Comeron J.M."/>
            <person name="Costello J.C."/>
            <person name="Coyne J.A."/>
            <person name="Daub J."/>
            <person name="David R.G."/>
            <person name="Delcher A.L."/>
            <person name="Delehaunty K."/>
            <person name="Do C.B."/>
            <person name="Ebling H."/>
            <person name="Edwards K."/>
            <person name="Eickbush T."/>
            <person name="Evans J.D."/>
            <person name="Filipski A."/>
            <person name="Findeiss S."/>
            <person name="Freyhult E."/>
            <person name="Fulton L."/>
            <person name="Fulton R."/>
            <person name="Garcia A.C."/>
            <person name="Gardiner A."/>
            <person name="Garfield D.A."/>
            <person name="Garvin B.E."/>
            <person name="Gibson G."/>
            <person name="Gilbert D."/>
            <person name="Gnerre S."/>
            <person name="Godfrey J."/>
            <person name="Good R."/>
            <person name="Gotea V."/>
            <person name="Gravely B."/>
            <person name="Greenberg A.J."/>
            <person name="Griffiths-Jones S."/>
            <person name="Gross S."/>
            <person name="Guigo R."/>
            <person name="Gustafson E.A."/>
            <person name="Haerty W."/>
            <person name="Hahn M.W."/>
            <person name="Halligan D.L."/>
            <person name="Halpern A.L."/>
            <person name="Halter G.M."/>
            <person name="Han M.V."/>
            <person name="Heger A."/>
            <person name="Hillier L."/>
            <person name="Hinrichs A.S."/>
            <person name="Holmes I."/>
            <person name="Hoskins R.A."/>
            <person name="Hubisz M.J."/>
            <person name="Hultmark D."/>
            <person name="Huntley M.A."/>
            <person name="Jaffe D.B."/>
            <person name="Jagadeeshan S."/>
            <person name="Jeck W.R."/>
            <person name="Johnson J."/>
            <person name="Jones C.D."/>
            <person name="Jordan W.C."/>
            <person name="Karpen G.H."/>
            <person name="Kataoka E."/>
            <person name="Keightley P.D."/>
            <person name="Kheradpour P."/>
            <person name="Kirkness E.F."/>
            <person name="Koerich L.B."/>
            <person name="Kristiansen K."/>
            <person name="Kudrna D."/>
            <person name="Kulathinal R.J."/>
            <person name="Kumar S."/>
            <person name="Kwok R."/>
            <person name="Lander E."/>
            <person name="Langley C.H."/>
            <person name="Lapoint R."/>
            <person name="Lazzaro B.P."/>
            <person name="Lee S.J."/>
            <person name="Levesque L."/>
            <person name="Li R."/>
            <person name="Lin C.F."/>
            <person name="Lin M.F."/>
            <person name="Lindblad-Toh K."/>
            <person name="Llopart A."/>
            <person name="Long M."/>
            <person name="Low L."/>
            <person name="Lozovsky E."/>
            <person name="Lu J."/>
            <person name="Luo M."/>
            <person name="Machado C.A."/>
            <person name="Makalowski W."/>
            <person name="Marzo M."/>
            <person name="Matsuda M."/>
            <person name="Matzkin L."/>
            <person name="McAllister B."/>
            <person name="McBride C.S."/>
            <person name="McKernan B."/>
            <person name="McKernan K."/>
            <person name="Mendez-Lago M."/>
            <person name="Minx P."/>
            <person name="Mollenhauer M.U."/>
            <person name="Montooth K."/>
            <person name="Mount S.M."/>
            <person name="Mu X."/>
            <person name="Myers E."/>
            <person name="Negre B."/>
            <person name="Newfeld S."/>
            <person name="Nielsen R."/>
            <person name="Noor M.A."/>
            <person name="O'Grady P."/>
            <person name="Pachter L."/>
            <person name="Papaceit M."/>
            <person name="Parisi M.J."/>
            <person name="Parisi M."/>
            <person name="Parts L."/>
            <person name="Pedersen J.S."/>
            <person name="Pesole G."/>
            <person name="Phillippy A.M."/>
            <person name="Ponting C.P."/>
            <person name="Pop M."/>
            <person name="Porcelli D."/>
            <person name="Powell J.R."/>
            <person name="Prohaska S."/>
            <person name="Pruitt K."/>
            <person name="Puig M."/>
            <person name="Quesneville H."/>
            <person name="Ram K.R."/>
            <person name="Rand D."/>
            <person name="Rasmussen M.D."/>
            <person name="Reed L.K."/>
            <person name="Reenan R."/>
            <person name="Reily A."/>
            <person name="Remington K.A."/>
            <person name="Rieger T.T."/>
            <person name="Ritchie M.G."/>
            <person name="Robin C."/>
            <person name="Rogers Y.H."/>
            <person name="Rohde C."/>
            <person name="Rozas J."/>
            <person name="Rubenfield M.J."/>
            <person name="Ruiz A."/>
            <person name="Russo S."/>
            <person name="Salzberg S.L."/>
            <person name="Sanchez-Gracia A."/>
            <person name="Saranga D.J."/>
            <person name="Sato H."/>
            <person name="Schaeffer S.W."/>
            <person name="Schatz M.C."/>
            <person name="Schlenke T."/>
            <person name="Schwartz R."/>
            <person name="Segarra C."/>
            <person name="Singh R.S."/>
            <person name="Sirot L."/>
            <person name="Sirota M."/>
            <person name="Sisneros N.B."/>
            <person name="Smith C.D."/>
            <person name="Smith T.F."/>
            <person name="Spieth J."/>
            <person name="Stage D.E."/>
            <person name="Stark A."/>
            <person name="Stephan W."/>
            <person name="Strausberg R.L."/>
            <person name="Strempel S."/>
            <person name="Sturgill D."/>
            <person name="Sutton G."/>
            <person name="Sutton G.G."/>
            <person name="Tao W."/>
            <person name="Teichmann S."/>
            <person name="Tobari Y.N."/>
            <person name="Tomimura Y."/>
            <person name="Tsolas J.M."/>
            <person name="Valente V.L."/>
            <person name="Venter E."/>
            <person name="Venter J.C."/>
            <person name="Vicario S."/>
            <person name="Vieira F.G."/>
            <person name="Vilella A.J."/>
            <person name="Villasante A."/>
            <person name="Walenz B."/>
            <person name="Wang J."/>
            <person name="Wasserman M."/>
            <person name="Watts T."/>
            <person name="Wilson D."/>
            <person name="Wilson R.K."/>
            <person name="Wing R.A."/>
            <person name="Wolfner M.F."/>
            <person name="Wong A."/>
            <person name="Wong G.K."/>
            <person name="Wu C.I."/>
            <person name="Wu G."/>
            <person name="Yamamoto D."/>
            <person name="Yang H.P."/>
            <person name="Yang S.P."/>
            <person name="Yorke J.A."/>
            <person name="Yoshida K."/>
            <person name="Zdobnov E."/>
            <person name="Zhang P."/>
            <person name="Zhang Y."/>
            <person name="Zimin A.V."/>
            <person name="Baldwin J."/>
            <person name="Abdouelleil A."/>
            <person name="Abdulkadir J."/>
            <person name="Abebe A."/>
            <person name="Abera B."/>
            <person name="Abreu J."/>
            <person name="Acer S.C."/>
            <person name="Aftuck L."/>
            <person name="Alexander A."/>
            <person name="An P."/>
            <person name="Anderson E."/>
            <person name="Anderson S."/>
            <person name="Arachi H."/>
            <person name="Azer M."/>
            <person name="Bachantsang P."/>
            <person name="Barry A."/>
            <person name="Bayul T."/>
            <person name="Berlin A."/>
            <person name="Bessette D."/>
            <person name="Bloom T."/>
            <person name="Blye J."/>
            <person name="Boguslavskiy L."/>
            <person name="Bonnet C."/>
            <person name="Boukhgalter B."/>
            <person name="Bourzgui I."/>
            <person name="Brown A."/>
            <person name="Cahill P."/>
            <person name="Channer S."/>
            <person name="Cheshatsang Y."/>
            <person name="Chuda L."/>
            <person name="Citroen M."/>
            <person name="Collymore A."/>
            <person name="Cooke P."/>
            <person name="Costello M."/>
            <person name="D'Aco K."/>
            <person name="Daza R."/>
            <person name="De Haan G."/>
            <person name="DeGray S."/>
            <person name="DeMaso C."/>
            <person name="Dhargay N."/>
            <person name="Dooley K."/>
            <person name="Dooley E."/>
            <person name="Doricent M."/>
            <person name="Dorje P."/>
            <person name="Dorjee K."/>
            <person name="Dupes A."/>
            <person name="Elong R."/>
            <person name="Falk J."/>
            <person name="Farina A."/>
            <person name="Faro S."/>
            <person name="Ferguson D."/>
            <person name="Fisher S."/>
            <person name="Foley C.D."/>
            <person name="Franke A."/>
            <person name="Friedrich D."/>
            <person name="Gadbois L."/>
            <person name="Gearin G."/>
            <person name="Gearin C.R."/>
            <person name="Giannoukos G."/>
            <person name="Goode T."/>
            <person name="Graham J."/>
            <person name="Grandbois E."/>
            <person name="Grewal S."/>
            <person name="Gyaltsen K."/>
            <person name="Hafez N."/>
            <person name="Hagos B."/>
            <person name="Hall J."/>
            <person name="Henson C."/>
            <person name="Hollinger A."/>
            <person name="Honan T."/>
            <person name="Huard M.D."/>
            <person name="Hughes L."/>
            <person name="Hurhula B."/>
            <person name="Husby M.E."/>
            <person name="Kamat A."/>
            <person name="Kanga B."/>
            <person name="Kashin S."/>
            <person name="Khazanovich D."/>
            <person name="Kisner P."/>
            <person name="Lance K."/>
            <person name="Lara M."/>
            <person name="Lee W."/>
            <person name="Lennon N."/>
            <person name="Letendre F."/>
            <person name="LeVine R."/>
            <person name="Lipovsky A."/>
            <person name="Liu X."/>
            <person name="Liu J."/>
            <person name="Liu S."/>
            <person name="Lokyitsang T."/>
            <person name="Lokyitsang Y."/>
            <person name="Lubonja R."/>
            <person name="Lui A."/>
            <person name="MacDonald P."/>
            <person name="Magnisalis V."/>
            <person name="Maru K."/>
            <person name="Matthews C."/>
            <person name="McCusker W."/>
            <person name="McDonough S."/>
            <person name="Mehta T."/>
            <person name="Meldrim J."/>
            <person name="Meneus L."/>
            <person name="Mihai O."/>
            <person name="Mihalev A."/>
            <person name="Mihova T."/>
            <person name="Mittelman R."/>
            <person name="Mlenga V."/>
            <person name="Montmayeur A."/>
            <person name="Mulrain L."/>
            <person name="Navidi A."/>
            <person name="Naylor J."/>
            <person name="Negash T."/>
            <person name="Nguyen T."/>
            <person name="Nguyen N."/>
            <person name="Nicol R."/>
            <person name="Norbu C."/>
            <person name="Norbu N."/>
            <person name="Novod N."/>
            <person name="O'Neill B."/>
            <person name="Osman S."/>
            <person name="Markiewicz E."/>
            <person name="Oyono O.L."/>
            <person name="Patti C."/>
            <person name="Phunkhang P."/>
            <person name="Pierre F."/>
            <person name="Priest M."/>
            <person name="Raghuraman S."/>
            <person name="Rege F."/>
            <person name="Reyes R."/>
            <person name="Rise C."/>
            <person name="Rogov P."/>
            <person name="Ross K."/>
            <person name="Ryan E."/>
            <person name="Settipalli S."/>
            <person name="Shea T."/>
            <person name="Sherpa N."/>
            <person name="Shi L."/>
            <person name="Shih D."/>
            <person name="Sparrow T."/>
            <person name="Spaulding J."/>
            <person name="Stalker J."/>
            <person name="Stange-Thomann N."/>
            <person name="Stavropoulos S."/>
            <person name="Stone C."/>
            <person name="Strader C."/>
            <person name="Tesfaye S."/>
            <person name="Thomson T."/>
            <person name="Thoulutsang Y."/>
            <person name="Thoulutsang D."/>
            <person name="Topham K."/>
            <person name="Topping I."/>
            <person name="Tsamla T."/>
            <person name="Vassiliev H."/>
            <person name="Vo A."/>
            <person name="Wangchuk T."/>
            <person name="Wangdi T."/>
            <person name="Weiand M."/>
            <person name="Wilkinson J."/>
            <person name="Wilson A."/>
            <person name="Yadav S."/>
            <person name="Young G."/>
            <person name="Yu Q."/>
            <person name="Zembek L."/>
            <person name="Zhong D."/>
            <person name="Zimmer A."/>
            <person name="Zwirko Z."/>
            <person name="Jaffe D.B."/>
            <person name="Alvarez P."/>
            <person name="Brockman W."/>
            <person name="Butler J."/>
            <person name="Chin C."/>
            <person name="Gnerre S."/>
            <person name="Grabherr M."/>
            <person name="Kleber M."/>
            <person name="Mauceli E."/>
            <person name="MacCallum I."/>
        </authorList>
    </citation>
    <scope>NUCLEOTIDE SEQUENCE [LARGE SCALE GENOMIC DNA]</scope>
    <source>
        <strain evidence="2 3">TSC#14021-0224.01</strain>
    </source>
</reference>
<protein>
    <submittedName>
        <fullName evidence="2">Uncharacterized protein</fullName>
    </submittedName>
</protein>
<organism evidence="2 3">
    <name type="scientific">Drosophila erecta</name>
    <name type="common">Fruit fly</name>
    <dbReference type="NCBI Taxonomy" id="7220"/>
    <lineage>
        <taxon>Eukaryota</taxon>
        <taxon>Metazoa</taxon>
        <taxon>Ecdysozoa</taxon>
        <taxon>Arthropoda</taxon>
        <taxon>Hexapoda</taxon>
        <taxon>Insecta</taxon>
        <taxon>Pterygota</taxon>
        <taxon>Neoptera</taxon>
        <taxon>Endopterygota</taxon>
        <taxon>Diptera</taxon>
        <taxon>Brachycera</taxon>
        <taxon>Muscomorpha</taxon>
        <taxon>Ephydroidea</taxon>
        <taxon>Drosophilidae</taxon>
        <taxon>Drosophila</taxon>
        <taxon>Sophophora</taxon>
    </lineage>
</organism>
<accession>A0A0Q5TJU5</accession>
<feature type="chain" id="PRO_5006263203" evidence="1">
    <location>
        <begin position="17"/>
        <end position="114"/>
    </location>
</feature>
<feature type="signal peptide" evidence="1">
    <location>
        <begin position="1"/>
        <end position="16"/>
    </location>
</feature>
<keyword evidence="1" id="KW-0732">Signal</keyword>
<dbReference type="EMBL" id="CH954180">
    <property type="protein sequence ID" value="KQS30603.1"/>
    <property type="molecule type" value="Genomic_DNA"/>
</dbReference>
<reference evidence="2 3" key="2">
    <citation type="journal article" date="2008" name="Bioinformatics">
        <title>Assembly reconciliation.</title>
        <authorList>
            <person name="Zimin A.V."/>
            <person name="Smith D.R."/>
            <person name="Sutton G."/>
            <person name="Yorke J.A."/>
        </authorList>
    </citation>
    <scope>NUCLEOTIDE SEQUENCE [LARGE SCALE GENOMIC DNA]</scope>
    <source>
        <strain evidence="2 3">TSC#14021-0224.01</strain>
    </source>
</reference>
<dbReference type="Proteomes" id="UP000008711">
    <property type="component" value="Unassembled WGS sequence"/>
</dbReference>
<gene>
    <name evidence="2" type="primary">Dere\GG26312</name>
    <name evidence="2" type="synonym">GG26312</name>
    <name evidence="2" type="ORF">Dere_GG26312</name>
</gene>
<evidence type="ECO:0000313" key="2">
    <source>
        <dbReference type="EMBL" id="KQS30603.1"/>
    </source>
</evidence>
<dbReference type="KEGG" id="der:26526136"/>
<evidence type="ECO:0000256" key="1">
    <source>
        <dbReference type="SAM" id="SignalP"/>
    </source>
</evidence>
<proteinExistence type="predicted"/>
<sequence length="114" mass="12774">MRWQLVIMWLFVSALATPGIRWRRQIVTPKHLIAPPLSPISQDKVVVTPQKLREVADLKAMIQKAVDENTYMVSAAPTKDFLATLAGNWGAPLSLPHSWIPPAFNLTIFWPGFG</sequence>